<gene>
    <name evidence="2" type="ORF">SAMN04487964_102114</name>
</gene>
<organism evidence="2 3">
    <name type="scientific">Marinobacterium sediminicola</name>
    <dbReference type="NCBI Taxonomy" id="518898"/>
    <lineage>
        <taxon>Bacteria</taxon>
        <taxon>Pseudomonadati</taxon>
        <taxon>Pseudomonadota</taxon>
        <taxon>Gammaproteobacteria</taxon>
        <taxon>Oceanospirillales</taxon>
        <taxon>Oceanospirillaceae</taxon>
        <taxon>Marinobacterium</taxon>
    </lineage>
</organism>
<feature type="signal peptide" evidence="1">
    <location>
        <begin position="1"/>
        <end position="23"/>
    </location>
</feature>
<proteinExistence type="predicted"/>
<protein>
    <submittedName>
        <fullName evidence="2">Peptidoglycan-binding protein, CsiV</fullName>
    </submittedName>
</protein>
<sequence length="218" mass="24438">MAFLLPRSLALAALTSLPATAFAADLFKVEVVVFSHENPNSVEQEYWPQLPPLDLSASLFPQPWDGYPLSSFEELPQNDLVLGGQAAALSRSGNYKLLYHRGWLQPVGGKSSARSIRIKVDFDDLQLDGNIRVYKNRFLHAQPTLELTASPMLNQEQPDVSGSNVGDSGIKTLTPVGEPLDLTQRWRMEQSRRMRSNETHYIDHPRFGVLLRIRPVDS</sequence>
<feature type="chain" id="PRO_5045856813" evidence="1">
    <location>
        <begin position="24"/>
        <end position="218"/>
    </location>
</feature>
<dbReference type="EMBL" id="FXWV01000002">
    <property type="protein sequence ID" value="SMR71439.1"/>
    <property type="molecule type" value="Genomic_DNA"/>
</dbReference>
<comment type="caution">
    <text evidence="2">The sequence shown here is derived from an EMBL/GenBank/DDBJ whole genome shotgun (WGS) entry which is preliminary data.</text>
</comment>
<dbReference type="RefSeq" id="WP_239039467.1">
    <property type="nucleotide sequence ID" value="NZ_BAAAEY010000001.1"/>
</dbReference>
<dbReference type="Proteomes" id="UP001159257">
    <property type="component" value="Unassembled WGS sequence"/>
</dbReference>
<evidence type="ECO:0000313" key="3">
    <source>
        <dbReference type="Proteomes" id="UP001159257"/>
    </source>
</evidence>
<reference evidence="2 3" key="1">
    <citation type="submission" date="2017-05" db="EMBL/GenBank/DDBJ databases">
        <authorList>
            <person name="Varghese N."/>
            <person name="Submissions S."/>
        </authorList>
    </citation>
    <scope>NUCLEOTIDE SEQUENCE [LARGE SCALE GENOMIC DNA]</scope>
    <source>
        <strain evidence="2 3">CGMCC 1.7287</strain>
    </source>
</reference>
<name>A0ABY1RX65_9GAMM</name>
<dbReference type="InterPro" id="IPR021241">
    <property type="entry name" value="CsiV"/>
</dbReference>
<evidence type="ECO:0000313" key="2">
    <source>
        <dbReference type="EMBL" id="SMR71439.1"/>
    </source>
</evidence>
<keyword evidence="1" id="KW-0732">Signal</keyword>
<keyword evidence="3" id="KW-1185">Reference proteome</keyword>
<accession>A0ABY1RX65</accession>
<dbReference type="Pfam" id="PF10972">
    <property type="entry name" value="CsiV"/>
    <property type="match status" value="1"/>
</dbReference>
<evidence type="ECO:0000256" key="1">
    <source>
        <dbReference type="SAM" id="SignalP"/>
    </source>
</evidence>